<protein>
    <submittedName>
        <fullName evidence="1">Uncharacterized protein</fullName>
    </submittedName>
</protein>
<evidence type="ECO:0000313" key="1">
    <source>
        <dbReference type="EMBL" id="KKN59294.1"/>
    </source>
</evidence>
<dbReference type="EMBL" id="LAZR01000732">
    <property type="protein sequence ID" value="KKN59294.1"/>
    <property type="molecule type" value="Genomic_DNA"/>
</dbReference>
<accession>A0A0F9RWW6</accession>
<gene>
    <name evidence="1" type="ORF">LCGC14_0543930</name>
</gene>
<proteinExistence type="predicted"/>
<reference evidence="1" key="1">
    <citation type="journal article" date="2015" name="Nature">
        <title>Complex archaea that bridge the gap between prokaryotes and eukaryotes.</title>
        <authorList>
            <person name="Spang A."/>
            <person name="Saw J.H."/>
            <person name="Jorgensen S.L."/>
            <person name="Zaremba-Niedzwiedzka K."/>
            <person name="Martijn J."/>
            <person name="Lind A.E."/>
            <person name="van Eijk R."/>
            <person name="Schleper C."/>
            <person name="Guy L."/>
            <person name="Ettema T.J."/>
        </authorList>
    </citation>
    <scope>NUCLEOTIDE SEQUENCE</scope>
</reference>
<organism evidence="1">
    <name type="scientific">marine sediment metagenome</name>
    <dbReference type="NCBI Taxonomy" id="412755"/>
    <lineage>
        <taxon>unclassified sequences</taxon>
        <taxon>metagenomes</taxon>
        <taxon>ecological metagenomes</taxon>
    </lineage>
</organism>
<comment type="caution">
    <text evidence="1">The sequence shown here is derived from an EMBL/GenBank/DDBJ whole genome shotgun (WGS) entry which is preliminary data.</text>
</comment>
<dbReference type="AlphaFoldDB" id="A0A0F9RWW6"/>
<name>A0A0F9RWW6_9ZZZZ</name>
<sequence length="59" mass="6771">MKLEEVIRHLTELQYHDFVREDGCYSKALPIGIEALKKIKSCRVYECSAAPVYLPGETK</sequence>